<dbReference type="EMBL" id="HACG01052309">
    <property type="protein sequence ID" value="CEK99180.1"/>
    <property type="molecule type" value="Transcribed_RNA"/>
</dbReference>
<proteinExistence type="predicted"/>
<reference evidence="1" key="1">
    <citation type="submission" date="2014-12" db="EMBL/GenBank/DDBJ databases">
        <title>Insight into the proteome of Arion vulgaris.</title>
        <authorList>
            <person name="Aradska J."/>
            <person name="Bulat T."/>
            <person name="Smidak R."/>
            <person name="Sarate P."/>
            <person name="Gangsoo J."/>
            <person name="Sialana F."/>
            <person name="Bilban M."/>
            <person name="Lubec G."/>
        </authorList>
    </citation>
    <scope>NUCLEOTIDE SEQUENCE</scope>
    <source>
        <tissue evidence="1">Skin</tissue>
    </source>
</reference>
<name>A0A0B7C400_9EUPU</name>
<gene>
    <name evidence="1" type="primary">ORF220621</name>
</gene>
<protein>
    <submittedName>
        <fullName evidence="1">Uncharacterized protein</fullName>
    </submittedName>
</protein>
<feature type="non-terminal residue" evidence="1">
    <location>
        <position position="57"/>
    </location>
</feature>
<organism evidence="1">
    <name type="scientific">Arion vulgaris</name>
    <dbReference type="NCBI Taxonomy" id="1028688"/>
    <lineage>
        <taxon>Eukaryota</taxon>
        <taxon>Metazoa</taxon>
        <taxon>Spiralia</taxon>
        <taxon>Lophotrochozoa</taxon>
        <taxon>Mollusca</taxon>
        <taxon>Gastropoda</taxon>
        <taxon>Heterobranchia</taxon>
        <taxon>Euthyneura</taxon>
        <taxon>Panpulmonata</taxon>
        <taxon>Eupulmonata</taxon>
        <taxon>Stylommatophora</taxon>
        <taxon>Helicina</taxon>
        <taxon>Arionoidea</taxon>
        <taxon>Arionidae</taxon>
        <taxon>Arion</taxon>
    </lineage>
</organism>
<evidence type="ECO:0000313" key="1">
    <source>
        <dbReference type="EMBL" id="CEK99180.1"/>
    </source>
</evidence>
<accession>A0A0B7C400</accession>
<dbReference type="AlphaFoldDB" id="A0A0B7C400"/>
<sequence length="57" mass="6409">MANRVTKISYYTAFNLCKITNTISTLCDDSLGKKLLLLSLIACSFITHVYVENTQFS</sequence>